<organism evidence="1 2">
    <name type="scientific">Streptomyces kronopolitis</name>
    <dbReference type="NCBI Taxonomy" id="1612435"/>
    <lineage>
        <taxon>Bacteria</taxon>
        <taxon>Bacillati</taxon>
        <taxon>Actinomycetota</taxon>
        <taxon>Actinomycetes</taxon>
        <taxon>Kitasatosporales</taxon>
        <taxon>Streptomycetaceae</taxon>
        <taxon>Streptomyces</taxon>
    </lineage>
</organism>
<dbReference type="InterPro" id="IPR007546">
    <property type="entry name" value="DUF503"/>
</dbReference>
<reference evidence="2" key="1">
    <citation type="journal article" date="2019" name="Int. J. Syst. Evol. Microbiol.">
        <title>The Global Catalogue of Microorganisms (GCM) 10K type strain sequencing project: providing services to taxonomists for standard genome sequencing and annotation.</title>
        <authorList>
            <consortium name="The Broad Institute Genomics Platform"/>
            <consortium name="The Broad Institute Genome Sequencing Center for Infectious Disease"/>
            <person name="Wu L."/>
            <person name="Ma J."/>
        </authorList>
    </citation>
    <scope>NUCLEOTIDE SEQUENCE [LARGE SCALE GENOMIC DNA]</scope>
    <source>
        <strain evidence="2">CGMCC 4.7323</strain>
    </source>
</reference>
<comment type="caution">
    <text evidence="1">The sequence shown here is derived from an EMBL/GenBank/DDBJ whole genome shotgun (WGS) entry which is preliminary data.</text>
</comment>
<evidence type="ECO:0000313" key="1">
    <source>
        <dbReference type="EMBL" id="GGN65281.1"/>
    </source>
</evidence>
<dbReference type="PANTHER" id="PTHR36441">
    <property type="entry name" value="HYPOTHETICAL CYTOSOLIC PROTEIN"/>
    <property type="match status" value="1"/>
</dbReference>
<evidence type="ECO:0008006" key="3">
    <source>
        <dbReference type="Google" id="ProtNLM"/>
    </source>
</evidence>
<sequence length="129" mass="14327">MSDVACTVLVFLPNIGRAHRIRGLTGRLDPHRMYVGTLSFDLLLGDVRSLKEKRSVVRPIVAELHRKFAVSVAEVGDQDLHRRAVIGLAVVSGDAGHLTDVMDRCERMVAARPEVELLSVHRRLHGDDD</sequence>
<dbReference type="Gene3D" id="3.30.70.1120">
    <property type="entry name" value="TT1725-like"/>
    <property type="match status" value="1"/>
</dbReference>
<gene>
    <name evidence="1" type="ORF">GCM10012285_67960</name>
</gene>
<dbReference type="InterPro" id="IPR036746">
    <property type="entry name" value="TT1725-like_sf"/>
</dbReference>
<evidence type="ECO:0000313" key="2">
    <source>
        <dbReference type="Proteomes" id="UP000600080"/>
    </source>
</evidence>
<keyword evidence="2" id="KW-1185">Reference proteome</keyword>
<dbReference type="Proteomes" id="UP000600080">
    <property type="component" value="Unassembled WGS sequence"/>
</dbReference>
<accession>A0ABQ2K4L1</accession>
<name>A0ABQ2K4L1_9ACTN</name>
<dbReference type="Pfam" id="PF04456">
    <property type="entry name" value="DUF503"/>
    <property type="match status" value="1"/>
</dbReference>
<protein>
    <recommendedName>
        <fullName evidence="3">DUF503 domain-containing protein</fullName>
    </recommendedName>
</protein>
<dbReference type="SUPFAM" id="SSF103007">
    <property type="entry name" value="Hypothetical protein TT1725"/>
    <property type="match status" value="1"/>
</dbReference>
<dbReference type="PANTHER" id="PTHR36441:SF1">
    <property type="entry name" value="DUF503 DOMAIN-CONTAINING PROTEIN"/>
    <property type="match status" value="1"/>
</dbReference>
<dbReference type="EMBL" id="BMND01000077">
    <property type="protein sequence ID" value="GGN65281.1"/>
    <property type="molecule type" value="Genomic_DNA"/>
</dbReference>
<proteinExistence type="predicted"/>